<evidence type="ECO:0000313" key="3">
    <source>
        <dbReference type="Proteomes" id="UP001232973"/>
    </source>
</evidence>
<accession>A0ABT9XGY7</accession>
<reference evidence="2 3" key="1">
    <citation type="submission" date="2023-07" db="EMBL/GenBank/DDBJ databases">
        <title>Genomic Encyclopedia of Type Strains, Phase IV (KMG-IV): sequencing the most valuable type-strain genomes for metagenomic binning, comparative biology and taxonomic classification.</title>
        <authorList>
            <person name="Goeker M."/>
        </authorList>
    </citation>
    <scope>NUCLEOTIDE SEQUENCE [LARGE SCALE GENOMIC DNA]</scope>
    <source>
        <strain evidence="2 3">DSM 4006</strain>
    </source>
</reference>
<evidence type="ECO:0000259" key="1">
    <source>
        <dbReference type="Pfam" id="PF00903"/>
    </source>
</evidence>
<evidence type="ECO:0000313" key="2">
    <source>
        <dbReference type="EMBL" id="MDQ0189078.1"/>
    </source>
</evidence>
<dbReference type="RefSeq" id="WP_274454872.1">
    <property type="nucleotide sequence ID" value="NZ_CP067097.1"/>
</dbReference>
<protein>
    <recommendedName>
        <fullName evidence="1">Glyoxalase/fosfomycin resistance/dioxygenase domain-containing protein</fullName>
    </recommendedName>
</protein>
<dbReference type="SUPFAM" id="SSF54593">
    <property type="entry name" value="Glyoxalase/Bleomycin resistance protein/Dihydroxybiphenyl dioxygenase"/>
    <property type="match status" value="1"/>
</dbReference>
<comment type="caution">
    <text evidence="2">The sequence shown here is derived from an EMBL/GenBank/DDBJ whole genome shotgun (WGS) entry which is preliminary data.</text>
</comment>
<name>A0ABT9XGY7_9BACL</name>
<organism evidence="2 3">
    <name type="scientific">Alicyclobacillus cycloheptanicus</name>
    <dbReference type="NCBI Taxonomy" id="1457"/>
    <lineage>
        <taxon>Bacteria</taxon>
        <taxon>Bacillati</taxon>
        <taxon>Bacillota</taxon>
        <taxon>Bacilli</taxon>
        <taxon>Bacillales</taxon>
        <taxon>Alicyclobacillaceae</taxon>
        <taxon>Alicyclobacillus</taxon>
    </lineage>
</organism>
<sequence length="288" mass="32054">MSWSSFIASGMQENGNTALAGTTTWIDHILQPMDCRACVDVEPTLRRLGFHRIHHVSTADARTHYTTFAAGNVLLQFMPTTAPLRSARAAGQAGVTRPRAHHHVPWIALGTDDIEHKAVELRAKGFRVSDPVPYVEILCSDNLMRSKIIHVESASGLGIPCPCFVQWEPAETQHASSARPPLDPRAPRLREIAIAVENLPRVVEHWGALTKSAPSESWIQSDIQAYCVRIPVQDEFITLCEPIGAGKIRDLLRIHGPQPFLFSFHEAPENRELELQGITLRLEKQAQH</sequence>
<dbReference type="EMBL" id="JAUSTP010000004">
    <property type="protein sequence ID" value="MDQ0189078.1"/>
    <property type="molecule type" value="Genomic_DNA"/>
</dbReference>
<gene>
    <name evidence="2" type="ORF">J2S03_000894</name>
</gene>
<keyword evidence="3" id="KW-1185">Reference proteome</keyword>
<dbReference type="Pfam" id="PF00903">
    <property type="entry name" value="Glyoxalase"/>
    <property type="match status" value="1"/>
</dbReference>
<feature type="domain" description="Glyoxalase/fosfomycin resistance/dioxygenase" evidence="1">
    <location>
        <begin position="48"/>
        <end position="131"/>
    </location>
</feature>
<dbReference type="InterPro" id="IPR004360">
    <property type="entry name" value="Glyas_Fos-R_dOase_dom"/>
</dbReference>
<dbReference type="Proteomes" id="UP001232973">
    <property type="component" value="Unassembled WGS sequence"/>
</dbReference>
<proteinExistence type="predicted"/>
<dbReference type="InterPro" id="IPR029068">
    <property type="entry name" value="Glyas_Bleomycin-R_OHBP_Dase"/>
</dbReference>